<proteinExistence type="predicted"/>
<reference evidence="1 2" key="1">
    <citation type="submission" date="2015-07" db="EMBL/GenBank/DDBJ databases">
        <title>Draft genome of Achromobacter spanius.</title>
        <authorList>
            <person name="Wang X."/>
        </authorList>
    </citation>
    <scope>NUCLEOTIDE SEQUENCE [LARGE SCALE GENOMIC DNA]</scope>
    <source>
        <strain evidence="1 2">CGMCC9173</strain>
    </source>
</reference>
<evidence type="ECO:0008006" key="3">
    <source>
        <dbReference type="Google" id="ProtNLM"/>
    </source>
</evidence>
<dbReference type="EMBL" id="LGVG01000081">
    <property type="protein sequence ID" value="KNE22725.1"/>
    <property type="molecule type" value="Genomic_DNA"/>
</dbReference>
<evidence type="ECO:0000313" key="1">
    <source>
        <dbReference type="EMBL" id="KNE22725.1"/>
    </source>
</evidence>
<organism evidence="1 2">
    <name type="scientific">Achromobacter spanius</name>
    <dbReference type="NCBI Taxonomy" id="217203"/>
    <lineage>
        <taxon>Bacteria</taxon>
        <taxon>Pseudomonadati</taxon>
        <taxon>Pseudomonadota</taxon>
        <taxon>Betaproteobacteria</taxon>
        <taxon>Burkholderiales</taxon>
        <taxon>Alcaligenaceae</taxon>
        <taxon>Achromobacter</taxon>
    </lineage>
</organism>
<dbReference type="AlphaFoldDB" id="A0AAW3HWQ1"/>
<name>A0AAW3HWQ1_9BURK</name>
<dbReference type="RefSeq" id="WP_050450359.1">
    <property type="nucleotide sequence ID" value="NZ_LGVG01000081.1"/>
</dbReference>
<dbReference type="Proteomes" id="UP000037511">
    <property type="component" value="Unassembled WGS sequence"/>
</dbReference>
<comment type="caution">
    <text evidence="1">The sequence shown here is derived from an EMBL/GenBank/DDBJ whole genome shotgun (WGS) entry which is preliminary data.</text>
</comment>
<protein>
    <recommendedName>
        <fullName evidence="3">Glycosaminoglycan attachment site</fullName>
    </recommendedName>
</protein>
<accession>A0AAW3HWQ1</accession>
<evidence type="ECO:0000313" key="2">
    <source>
        <dbReference type="Proteomes" id="UP000037511"/>
    </source>
</evidence>
<gene>
    <name evidence="1" type="ORF">AFM18_29005</name>
</gene>
<sequence>MNPLHPYMFDVFALSLPKGLSFGDEPPVNAWIGSGRLTVGVLTQNQHSKKHGVLVMRRREDDVWVVLRRETGAFRQEDAMAIIRQACDEPARRVPVPSGVRKRAPLADAKGNEPSGIFKLLAHPCRERGAWMLNQLYLAMPNPDPNWASDCRTNNFHTRLWEAQLLASFREQGLLVTQDHSSPDFHVANRKGGEAWVEAVTANPPVPYDHAHAGTAPFPLDRRERVLGVAAERYARTLRNKLSKGYSNMAHVVGKPFLIAIADFHSPGSMMWSREALIAYLYGVYAREISGDKRMVAVAEAVNFLPGDPDIHAGLFFLPEGQELSAVIFSNAATLAKLSRVPISAGGNSGNYRYVRIGEFTDDTPGALRGIPFSMDVNSDEYRQLWKPYGYEPWTAEIEVFHNPNARYPTNPALFPEATHWLLINGVMDCQRYFNTSILKSQTLIQPASEPVPRVDELVFQDTYDGVDTEFVEDID</sequence>